<evidence type="ECO:0000256" key="5">
    <source>
        <dbReference type="ARBA" id="ARBA00022839"/>
    </source>
</evidence>
<dbReference type="Pfam" id="PF01368">
    <property type="entry name" value="DHH"/>
    <property type="match status" value="1"/>
</dbReference>
<dbReference type="InterPro" id="IPR001667">
    <property type="entry name" value="DDH_dom"/>
</dbReference>
<dbReference type="Gene3D" id="3.90.1640.30">
    <property type="match status" value="1"/>
</dbReference>
<gene>
    <name evidence="9" type="ORF">ALO_18285</name>
</gene>
<keyword evidence="5 9" id="KW-0269">Exonuclease</keyword>
<dbReference type="Pfam" id="PF02272">
    <property type="entry name" value="DHHA1"/>
    <property type="match status" value="1"/>
</dbReference>
<evidence type="ECO:0000256" key="1">
    <source>
        <dbReference type="ARBA" id="ARBA00005915"/>
    </source>
</evidence>
<dbReference type="InterPro" id="IPR038763">
    <property type="entry name" value="DHH_sf"/>
</dbReference>
<sequence>MSGRCVWKVAPLQDELRKELTGKLDIPEIIAQILINRGVSTVEDAVYFLEAGWDRLVDPGLMKDMDRALDRVVRAVQQQEKITIYGDYDVDGITATSLLYLVLTSLGAQVAYYIPERFGEGYGLNDIALEKLRGDGTQLVITVDCGISAIAEVEKARNFYDIIITDHHEPGEALPTAHSILNPKQRDCPFPHKQLAGVGVAFKLCQGLWQRLGKPNAELYTYLDLVAVGTVADVVPLLGENRVLVKEGLKQIAATANTGLKALLQVSGIKGKVNAGNIGFGIGPRINAAGRLSHALSAVELLTTKDAERAAFLAQQLETENLARRQIEENIRLQADAVVAQMDLAAEKVLVIAGEHWHHGVIGIAASRILDKYYRPTVMISVEDGMGRGSCRSIKGFNMFEALDSCRDILVKFGGHAAAAGFSILPENIGELRRRLNARANQLLTEADYLPVVAIDIPVQLNDISLAFIEKLNILAPFGPGNPAPVLACRDMVITDVRVLGKDRKHLKLKVLHNKCAGEIVFWNQGELAASLPVNSFIAATFFPEINEWQGQSLVQLHASDIKRQGNR</sequence>
<evidence type="ECO:0000259" key="8">
    <source>
        <dbReference type="Pfam" id="PF17768"/>
    </source>
</evidence>
<dbReference type="Gene3D" id="3.10.310.30">
    <property type="match status" value="1"/>
</dbReference>
<feature type="domain" description="DDH" evidence="6">
    <location>
        <begin position="81"/>
        <end position="230"/>
    </location>
</feature>
<evidence type="ECO:0000256" key="3">
    <source>
        <dbReference type="ARBA" id="ARBA00022722"/>
    </source>
</evidence>
<dbReference type="GO" id="GO:0006281">
    <property type="term" value="P:DNA repair"/>
    <property type="evidence" value="ECO:0007669"/>
    <property type="project" value="InterPro"/>
</dbReference>
<dbReference type="eggNOG" id="COG0608">
    <property type="taxonomic scope" value="Bacteria"/>
</dbReference>
<dbReference type="GO" id="GO:0006310">
    <property type="term" value="P:DNA recombination"/>
    <property type="evidence" value="ECO:0007669"/>
    <property type="project" value="InterPro"/>
</dbReference>
<comment type="similarity">
    <text evidence="1">Belongs to the RecJ family.</text>
</comment>
<dbReference type="OrthoDB" id="9809852at2"/>
<dbReference type="STRING" id="1009370.ALO_18285"/>
<evidence type="ECO:0000259" key="7">
    <source>
        <dbReference type="Pfam" id="PF02272"/>
    </source>
</evidence>
<evidence type="ECO:0000259" key="6">
    <source>
        <dbReference type="Pfam" id="PF01368"/>
    </source>
</evidence>
<dbReference type="InterPro" id="IPR051673">
    <property type="entry name" value="SSDNA_exonuclease_RecJ"/>
</dbReference>
<dbReference type="SUPFAM" id="SSF64182">
    <property type="entry name" value="DHH phosphoesterases"/>
    <property type="match status" value="1"/>
</dbReference>
<name>F7NNG6_9FIRM</name>
<dbReference type="RefSeq" id="WP_004098643.1">
    <property type="nucleotide sequence ID" value="NZ_AFGF01000221.1"/>
</dbReference>
<dbReference type="GO" id="GO:0003676">
    <property type="term" value="F:nucleic acid binding"/>
    <property type="evidence" value="ECO:0007669"/>
    <property type="project" value="InterPro"/>
</dbReference>
<accession>F7NNG6</accession>
<dbReference type="Pfam" id="PF17768">
    <property type="entry name" value="RecJ_OB"/>
    <property type="match status" value="1"/>
</dbReference>
<evidence type="ECO:0000313" key="10">
    <source>
        <dbReference type="Proteomes" id="UP000003240"/>
    </source>
</evidence>
<protein>
    <recommendedName>
        <fullName evidence="2">Single-stranded-DNA-specific exonuclease RecJ</fullName>
    </recommendedName>
</protein>
<dbReference type="InterPro" id="IPR041122">
    <property type="entry name" value="RecJ_OB"/>
</dbReference>
<feature type="domain" description="RecJ OB" evidence="8">
    <location>
        <begin position="455"/>
        <end position="561"/>
    </location>
</feature>
<keyword evidence="3" id="KW-0540">Nuclease</keyword>
<reference evidence="9 10" key="1">
    <citation type="journal article" date="2011" name="EMBO J.">
        <title>Structural diversity of bacterial flagellar motors.</title>
        <authorList>
            <person name="Chen S."/>
            <person name="Beeby M."/>
            <person name="Murphy G.E."/>
            <person name="Leadbetter J.R."/>
            <person name="Hendrixson D.R."/>
            <person name="Briegel A."/>
            <person name="Li Z."/>
            <person name="Shi J."/>
            <person name="Tocheva E.I."/>
            <person name="Muller A."/>
            <person name="Dobro M.J."/>
            <person name="Jensen G.J."/>
        </authorList>
    </citation>
    <scope>NUCLEOTIDE SEQUENCE [LARGE SCALE GENOMIC DNA]</scope>
    <source>
        <strain evidence="9 10">DSM 6540</strain>
    </source>
</reference>
<dbReference type="NCBIfam" id="TIGR00644">
    <property type="entry name" value="recJ"/>
    <property type="match status" value="1"/>
</dbReference>
<keyword evidence="10" id="KW-1185">Reference proteome</keyword>
<dbReference type="InterPro" id="IPR003156">
    <property type="entry name" value="DHHA1_dom"/>
</dbReference>
<organism evidence="9 10">
    <name type="scientific">Acetonema longum DSM 6540</name>
    <dbReference type="NCBI Taxonomy" id="1009370"/>
    <lineage>
        <taxon>Bacteria</taxon>
        <taxon>Bacillati</taxon>
        <taxon>Bacillota</taxon>
        <taxon>Negativicutes</taxon>
        <taxon>Acetonemataceae</taxon>
        <taxon>Acetonema</taxon>
    </lineage>
</organism>
<dbReference type="EMBL" id="AFGF01000221">
    <property type="protein sequence ID" value="EGO62407.1"/>
    <property type="molecule type" value="Genomic_DNA"/>
</dbReference>
<dbReference type="Proteomes" id="UP000003240">
    <property type="component" value="Unassembled WGS sequence"/>
</dbReference>
<dbReference type="InterPro" id="IPR004610">
    <property type="entry name" value="RecJ"/>
</dbReference>
<feature type="domain" description="DHHA1" evidence="7">
    <location>
        <begin position="348"/>
        <end position="440"/>
    </location>
</feature>
<evidence type="ECO:0000313" key="9">
    <source>
        <dbReference type="EMBL" id="EGO62407.1"/>
    </source>
</evidence>
<evidence type="ECO:0000256" key="4">
    <source>
        <dbReference type="ARBA" id="ARBA00022801"/>
    </source>
</evidence>
<dbReference type="AlphaFoldDB" id="F7NNG6"/>
<proteinExistence type="inferred from homology"/>
<dbReference type="GO" id="GO:0008409">
    <property type="term" value="F:5'-3' exonuclease activity"/>
    <property type="evidence" value="ECO:0007669"/>
    <property type="project" value="InterPro"/>
</dbReference>
<keyword evidence="4" id="KW-0378">Hydrolase</keyword>
<comment type="caution">
    <text evidence="9">The sequence shown here is derived from an EMBL/GenBank/DDBJ whole genome shotgun (WGS) entry which is preliminary data.</text>
</comment>
<dbReference type="PANTHER" id="PTHR30255">
    <property type="entry name" value="SINGLE-STRANDED-DNA-SPECIFIC EXONUCLEASE RECJ"/>
    <property type="match status" value="1"/>
</dbReference>
<evidence type="ECO:0000256" key="2">
    <source>
        <dbReference type="ARBA" id="ARBA00019841"/>
    </source>
</evidence>
<dbReference type="PANTHER" id="PTHR30255:SF2">
    <property type="entry name" value="SINGLE-STRANDED-DNA-SPECIFIC EXONUCLEASE RECJ"/>
    <property type="match status" value="1"/>
</dbReference>